<gene>
    <name evidence="14" type="ordered locus">Emin_0003</name>
</gene>
<dbReference type="STRING" id="445932.Emin_0003"/>
<dbReference type="Pfam" id="PF02767">
    <property type="entry name" value="DNA_pol3_beta_2"/>
    <property type="match status" value="1"/>
</dbReference>
<dbReference type="InterPro" id="IPR022635">
    <property type="entry name" value="DNA_polIII_beta_C"/>
</dbReference>
<feature type="domain" description="DNA polymerase III beta sliding clamp C-terminal" evidence="13">
    <location>
        <begin position="250"/>
        <end position="368"/>
    </location>
</feature>
<dbReference type="SMART" id="SM00480">
    <property type="entry name" value="POL3Bc"/>
    <property type="match status" value="1"/>
</dbReference>
<reference evidence="14 15" key="1">
    <citation type="journal article" date="2009" name="Appl. Environ. Microbiol.">
        <title>Genomic analysis of 'Elusimicrobium minutum,' the first cultivated representative of the phylum 'Elusimicrobia' (formerly termite group 1).</title>
        <authorList>
            <person name="Herlemann D.P.R."/>
            <person name="Geissinger O."/>
            <person name="Ikeda-Ohtsubo W."/>
            <person name="Kunin V."/>
            <person name="Sun H."/>
            <person name="Lapidus A."/>
            <person name="Hugenholtz P."/>
            <person name="Brune A."/>
        </authorList>
    </citation>
    <scope>NUCLEOTIDE SEQUENCE [LARGE SCALE GENOMIC DNA]</scope>
    <source>
        <strain evidence="14 15">Pei191</strain>
    </source>
</reference>
<feature type="domain" description="DNA polymerase III beta sliding clamp N-terminal" evidence="11">
    <location>
        <begin position="1"/>
        <end position="120"/>
    </location>
</feature>
<dbReference type="GO" id="GO:0006271">
    <property type="term" value="P:DNA strand elongation involved in DNA replication"/>
    <property type="evidence" value="ECO:0007669"/>
    <property type="project" value="TreeGrafter"/>
</dbReference>
<dbReference type="InterPro" id="IPR001001">
    <property type="entry name" value="DNA_polIII_beta"/>
</dbReference>
<dbReference type="Pfam" id="PF00712">
    <property type="entry name" value="DNA_pol3_beta"/>
    <property type="match status" value="1"/>
</dbReference>
<dbReference type="OrthoDB" id="8421503at2"/>
<dbReference type="InterPro" id="IPR046938">
    <property type="entry name" value="DNA_clamp_sf"/>
</dbReference>
<evidence type="ECO:0000256" key="5">
    <source>
        <dbReference type="ARBA" id="ARBA00022679"/>
    </source>
</evidence>
<protein>
    <recommendedName>
        <fullName evidence="3 10">Beta sliding clamp</fullName>
    </recommendedName>
</protein>
<dbReference type="GO" id="GO:0003677">
    <property type="term" value="F:DNA binding"/>
    <property type="evidence" value="ECO:0007669"/>
    <property type="project" value="UniProtKB-UniRule"/>
</dbReference>
<accession>B2KAM5</accession>
<dbReference type="InterPro" id="IPR022634">
    <property type="entry name" value="DNA_polIII_beta_N"/>
</dbReference>
<keyword evidence="8 10" id="KW-0239">DNA-directed DNA polymerase</keyword>
<dbReference type="GO" id="GO:0005737">
    <property type="term" value="C:cytoplasm"/>
    <property type="evidence" value="ECO:0007669"/>
    <property type="project" value="UniProtKB-SubCell"/>
</dbReference>
<dbReference type="GO" id="GO:0003887">
    <property type="term" value="F:DNA-directed DNA polymerase activity"/>
    <property type="evidence" value="ECO:0007669"/>
    <property type="project" value="UniProtKB-UniRule"/>
</dbReference>
<dbReference type="PANTHER" id="PTHR30478:SF0">
    <property type="entry name" value="BETA SLIDING CLAMP"/>
    <property type="match status" value="1"/>
</dbReference>
<keyword evidence="4 10" id="KW-0963">Cytoplasm</keyword>
<evidence type="ECO:0000256" key="1">
    <source>
        <dbReference type="ARBA" id="ARBA00004496"/>
    </source>
</evidence>
<dbReference type="InterPro" id="IPR022637">
    <property type="entry name" value="DNA_polIII_beta_cen"/>
</dbReference>
<evidence type="ECO:0000256" key="4">
    <source>
        <dbReference type="ARBA" id="ARBA00022490"/>
    </source>
</evidence>
<dbReference type="HOGENOM" id="CLU_038149_2_1_0"/>
<evidence type="ECO:0000313" key="15">
    <source>
        <dbReference type="Proteomes" id="UP000001029"/>
    </source>
</evidence>
<dbReference type="Pfam" id="PF02768">
    <property type="entry name" value="DNA_pol3_beta_3"/>
    <property type="match status" value="1"/>
</dbReference>
<dbReference type="GO" id="GO:0008408">
    <property type="term" value="F:3'-5' exonuclease activity"/>
    <property type="evidence" value="ECO:0007669"/>
    <property type="project" value="InterPro"/>
</dbReference>
<dbReference type="CDD" id="cd00140">
    <property type="entry name" value="beta_clamp"/>
    <property type="match status" value="1"/>
</dbReference>
<keyword evidence="15" id="KW-1185">Reference proteome</keyword>
<evidence type="ECO:0000259" key="13">
    <source>
        <dbReference type="Pfam" id="PF02768"/>
    </source>
</evidence>
<keyword evidence="6 10" id="KW-0548">Nucleotidyltransferase</keyword>
<evidence type="ECO:0000256" key="10">
    <source>
        <dbReference type="PIRNR" id="PIRNR000804"/>
    </source>
</evidence>
<evidence type="ECO:0000259" key="12">
    <source>
        <dbReference type="Pfam" id="PF02767"/>
    </source>
</evidence>
<comment type="similarity">
    <text evidence="2 10">Belongs to the beta sliding clamp family.</text>
</comment>
<comment type="function">
    <text evidence="10">Confers DNA tethering and processivity to DNA polymerases and other proteins. Acts as a clamp, forming a ring around DNA (a reaction catalyzed by the clamp-loading complex) which diffuses in an ATP-independent manner freely and bidirectionally along dsDNA. Initially characterized for its ability to contact the catalytic subunit of DNA polymerase III (Pol III), a complex, multichain enzyme responsible for most of the replicative synthesis in bacteria; Pol III exhibits 3'-5' exonuclease proofreading activity. The beta chain is required for initiation of replication as well as for processivity of DNA replication.</text>
</comment>
<evidence type="ECO:0000256" key="6">
    <source>
        <dbReference type="ARBA" id="ARBA00022695"/>
    </source>
</evidence>
<dbReference type="Gene3D" id="3.70.10.10">
    <property type="match status" value="1"/>
</dbReference>
<dbReference type="Gene3D" id="3.10.150.10">
    <property type="entry name" value="DNA Polymerase III, subunit A, domain 2"/>
    <property type="match status" value="1"/>
</dbReference>
<comment type="subunit">
    <text evidence="10">Forms a ring-shaped head-to-tail homodimer around DNA.</text>
</comment>
<dbReference type="AlphaFoldDB" id="B2KAM5"/>
<dbReference type="KEGG" id="emi:Emin_0003"/>
<evidence type="ECO:0000256" key="7">
    <source>
        <dbReference type="ARBA" id="ARBA00022705"/>
    </source>
</evidence>
<dbReference type="NCBIfam" id="TIGR00663">
    <property type="entry name" value="dnan"/>
    <property type="match status" value="1"/>
</dbReference>
<evidence type="ECO:0000256" key="9">
    <source>
        <dbReference type="ARBA" id="ARBA00023125"/>
    </source>
</evidence>
<sequence length="369" mass="41690">MKINITKETFLEGLSVVQAGVSSRATLPILHNFLMETENGKIKLVRTDMEMASIHYIKAEILEEGSVTIPLKEVSDILKNLPNDKEINLTVGEDNKVHIKSGKSKFWVIGTPKSEYPLIPEIDKSNLINLKIKEIQEMVEKTIFSSSTQETRYVLNGLLWVKTGNKFEVVATDGRRLALAVDTIESDTKDFKIIIPTKILNELLRFFSINKPSEDDTLVLSVASNQVSFNIKETTYISRLIEGNFPNYEQVIPNKKVMGFLSDTKEILASTKRASLCANELGGTVKYSLNNNVLKITSNSQKMDFSDEMKVEYTAEPFEISFNPQYVLDVLKNISTEKVEFSFINAAQPVLIEEINNTKFKYVIMPVRS</sequence>
<evidence type="ECO:0000256" key="8">
    <source>
        <dbReference type="ARBA" id="ARBA00022932"/>
    </source>
</evidence>
<dbReference type="PANTHER" id="PTHR30478">
    <property type="entry name" value="DNA POLYMERASE III SUBUNIT BETA"/>
    <property type="match status" value="1"/>
</dbReference>
<dbReference type="PIRSF" id="PIRSF000804">
    <property type="entry name" value="DNA_pol_III_b"/>
    <property type="match status" value="1"/>
</dbReference>
<dbReference type="EMBL" id="CP001055">
    <property type="protein sequence ID" value="ACC97571.1"/>
    <property type="molecule type" value="Genomic_DNA"/>
</dbReference>
<evidence type="ECO:0000256" key="3">
    <source>
        <dbReference type="ARBA" id="ARBA00021035"/>
    </source>
</evidence>
<comment type="subcellular location">
    <subcellularLocation>
        <location evidence="1 10">Cytoplasm</location>
    </subcellularLocation>
</comment>
<keyword evidence="5 10" id="KW-0808">Transferase</keyword>
<keyword evidence="7 10" id="KW-0235">DNA replication</keyword>
<name>B2KAM5_ELUMP</name>
<proteinExistence type="inferred from homology"/>
<dbReference type="Proteomes" id="UP000001029">
    <property type="component" value="Chromosome"/>
</dbReference>
<keyword evidence="9" id="KW-0238">DNA-binding</keyword>
<dbReference type="SUPFAM" id="SSF55979">
    <property type="entry name" value="DNA clamp"/>
    <property type="match status" value="3"/>
</dbReference>
<evidence type="ECO:0000259" key="11">
    <source>
        <dbReference type="Pfam" id="PF00712"/>
    </source>
</evidence>
<evidence type="ECO:0000256" key="2">
    <source>
        <dbReference type="ARBA" id="ARBA00010752"/>
    </source>
</evidence>
<dbReference type="GO" id="GO:0009360">
    <property type="term" value="C:DNA polymerase III complex"/>
    <property type="evidence" value="ECO:0007669"/>
    <property type="project" value="InterPro"/>
</dbReference>
<feature type="domain" description="DNA polymerase III beta sliding clamp central" evidence="12">
    <location>
        <begin position="130"/>
        <end position="247"/>
    </location>
</feature>
<dbReference type="RefSeq" id="WP_012414186.1">
    <property type="nucleotide sequence ID" value="NC_010644.1"/>
</dbReference>
<evidence type="ECO:0000313" key="14">
    <source>
        <dbReference type="EMBL" id="ACC97571.1"/>
    </source>
</evidence>
<organism evidence="14 15">
    <name type="scientific">Elusimicrobium minutum (strain Pei191)</name>
    <dbReference type="NCBI Taxonomy" id="445932"/>
    <lineage>
        <taxon>Bacteria</taxon>
        <taxon>Pseudomonadati</taxon>
        <taxon>Elusimicrobiota</taxon>
        <taxon>Elusimicrobia</taxon>
        <taxon>Elusimicrobiales</taxon>
        <taxon>Elusimicrobiaceae</taxon>
        <taxon>Elusimicrobium</taxon>
    </lineage>
</organism>